<evidence type="ECO:0000313" key="4">
    <source>
        <dbReference type="Proteomes" id="UP000053477"/>
    </source>
</evidence>
<feature type="compositionally biased region" description="Pro residues" evidence="1">
    <location>
        <begin position="303"/>
        <end position="317"/>
    </location>
</feature>
<dbReference type="InParanoid" id="A0A0H2RSJ6"/>
<feature type="region of interest" description="Disordered" evidence="1">
    <location>
        <begin position="371"/>
        <end position="399"/>
    </location>
</feature>
<dbReference type="GO" id="GO:0005737">
    <property type="term" value="C:cytoplasm"/>
    <property type="evidence" value="ECO:0007669"/>
    <property type="project" value="TreeGrafter"/>
</dbReference>
<dbReference type="GO" id="GO:0005849">
    <property type="term" value="C:mRNA cleavage factor complex"/>
    <property type="evidence" value="ECO:0007669"/>
    <property type="project" value="TreeGrafter"/>
</dbReference>
<dbReference type="EMBL" id="KQ085936">
    <property type="protein sequence ID" value="KLO14940.1"/>
    <property type="molecule type" value="Genomic_DNA"/>
</dbReference>
<feature type="compositionally biased region" description="Basic and acidic residues" evidence="1">
    <location>
        <begin position="386"/>
        <end position="399"/>
    </location>
</feature>
<dbReference type="SUPFAM" id="SSF48464">
    <property type="entry name" value="ENTH/VHS domain"/>
    <property type="match status" value="1"/>
</dbReference>
<dbReference type="FunFam" id="1.25.40.90:FF:000016">
    <property type="entry name" value="mRNA cleavage factor complex component Pcf11"/>
    <property type="match status" value="1"/>
</dbReference>
<evidence type="ECO:0000256" key="1">
    <source>
        <dbReference type="SAM" id="MobiDB-lite"/>
    </source>
</evidence>
<dbReference type="InterPro" id="IPR008942">
    <property type="entry name" value="ENTH_VHS"/>
</dbReference>
<dbReference type="OrthoDB" id="2129491at2759"/>
<dbReference type="InterPro" id="IPR006569">
    <property type="entry name" value="CID_dom"/>
</dbReference>
<gene>
    <name evidence="3" type="ORF">SCHPADRAFT_902804</name>
</gene>
<accession>A0A0H2RSJ6</accession>
<feature type="compositionally biased region" description="Low complexity" evidence="1">
    <location>
        <begin position="326"/>
        <end position="337"/>
    </location>
</feature>
<keyword evidence="4" id="KW-1185">Reference proteome</keyword>
<protein>
    <recommendedName>
        <fullName evidence="2">CID domain-containing protein</fullName>
    </recommendedName>
</protein>
<dbReference type="GO" id="GO:0003729">
    <property type="term" value="F:mRNA binding"/>
    <property type="evidence" value="ECO:0007669"/>
    <property type="project" value="InterPro"/>
</dbReference>
<feature type="compositionally biased region" description="Basic and acidic residues" evidence="1">
    <location>
        <begin position="529"/>
        <end position="539"/>
    </location>
</feature>
<dbReference type="Gene3D" id="1.25.40.90">
    <property type="match status" value="1"/>
</dbReference>
<dbReference type="GO" id="GO:0031124">
    <property type="term" value="P:mRNA 3'-end processing"/>
    <property type="evidence" value="ECO:0007669"/>
    <property type="project" value="InterPro"/>
</dbReference>
<dbReference type="InterPro" id="IPR047415">
    <property type="entry name" value="Pcf11_CID"/>
</dbReference>
<dbReference type="InterPro" id="IPR054127">
    <property type="entry name" value="Pcf11_C"/>
</dbReference>
<dbReference type="Proteomes" id="UP000053477">
    <property type="component" value="Unassembled WGS sequence"/>
</dbReference>
<feature type="compositionally biased region" description="Pro residues" evidence="1">
    <location>
        <begin position="274"/>
        <end position="287"/>
    </location>
</feature>
<dbReference type="CDD" id="cd16982">
    <property type="entry name" value="CID_Pcf11"/>
    <property type="match status" value="1"/>
</dbReference>
<dbReference type="Pfam" id="PF21936">
    <property type="entry name" value="Pcf11_C"/>
    <property type="match status" value="1"/>
</dbReference>
<dbReference type="GO" id="GO:0000993">
    <property type="term" value="F:RNA polymerase II complex binding"/>
    <property type="evidence" value="ECO:0007669"/>
    <property type="project" value="InterPro"/>
</dbReference>
<feature type="compositionally biased region" description="Polar residues" evidence="1">
    <location>
        <begin position="339"/>
        <end position="349"/>
    </location>
</feature>
<dbReference type="InterPro" id="IPR045154">
    <property type="entry name" value="PCF11-like"/>
</dbReference>
<dbReference type="PANTHER" id="PTHR15921:SF3">
    <property type="entry name" value="PRE-MRNA CLEAVAGE COMPLEX 2 PROTEIN PCF11"/>
    <property type="match status" value="1"/>
</dbReference>
<feature type="domain" description="CID" evidence="2">
    <location>
        <begin position="51"/>
        <end position="191"/>
    </location>
</feature>
<feature type="region of interest" description="Disordered" evidence="1">
    <location>
        <begin position="624"/>
        <end position="672"/>
    </location>
</feature>
<feature type="compositionally biased region" description="Low complexity" evidence="1">
    <location>
        <begin position="288"/>
        <end position="302"/>
    </location>
</feature>
<proteinExistence type="predicted"/>
<reference evidence="3 4" key="1">
    <citation type="submission" date="2015-04" db="EMBL/GenBank/DDBJ databases">
        <title>Complete genome sequence of Schizopora paradoxa KUC8140, a cosmopolitan wood degrader in East Asia.</title>
        <authorList>
            <consortium name="DOE Joint Genome Institute"/>
            <person name="Min B."/>
            <person name="Park H."/>
            <person name="Jang Y."/>
            <person name="Kim J.-J."/>
            <person name="Kim K.H."/>
            <person name="Pangilinan J."/>
            <person name="Lipzen A."/>
            <person name="Riley R."/>
            <person name="Grigoriev I.V."/>
            <person name="Spatafora J.W."/>
            <person name="Choi I.-G."/>
        </authorList>
    </citation>
    <scope>NUCLEOTIDE SEQUENCE [LARGE SCALE GENOMIC DNA]</scope>
    <source>
        <strain evidence="3 4">KUC8140</strain>
    </source>
</reference>
<dbReference type="Pfam" id="PF04818">
    <property type="entry name" value="CID"/>
    <property type="match status" value="1"/>
</dbReference>
<evidence type="ECO:0000259" key="2">
    <source>
        <dbReference type="PROSITE" id="PS51391"/>
    </source>
</evidence>
<feature type="region of interest" description="Disordered" evidence="1">
    <location>
        <begin position="506"/>
        <end position="557"/>
    </location>
</feature>
<feature type="region of interest" description="Disordered" evidence="1">
    <location>
        <begin position="270"/>
        <end position="349"/>
    </location>
</feature>
<organism evidence="3 4">
    <name type="scientific">Schizopora paradoxa</name>
    <dbReference type="NCBI Taxonomy" id="27342"/>
    <lineage>
        <taxon>Eukaryota</taxon>
        <taxon>Fungi</taxon>
        <taxon>Dikarya</taxon>
        <taxon>Basidiomycota</taxon>
        <taxon>Agaricomycotina</taxon>
        <taxon>Agaricomycetes</taxon>
        <taxon>Hymenochaetales</taxon>
        <taxon>Schizoporaceae</taxon>
        <taxon>Schizopora</taxon>
    </lineage>
</organism>
<dbReference type="FunCoup" id="A0A0H2RSJ6">
    <property type="interactions" value="282"/>
</dbReference>
<dbReference type="SMART" id="SM00582">
    <property type="entry name" value="RPR"/>
    <property type="match status" value="1"/>
</dbReference>
<sequence length="672" mass="74027">MALYHHPQANFSGHPPMPPQGYYQFHAPSQPPPPPPMGFPGAYAYPPPPPDPSVFRRDYAARLSELTMNSRPIIQSLSMIAQDILRHPGPVFADIVAQCLKAHISRVPPWHKLPAFYVLDAISKNVYIPYASKFADFVVPLFLDAYRQVDQQTKAKMEEMLVTWRTGSPSGKEVFGVTSQMMLEKSIWGGGNGLPSSSRKVQQTSPVTKSQVLAELEVTLAQKERFAMLNPSDSVVKNQVAVLYQLRRLVEQGVSPEELAQILQQLRSMHQEAAPPPPVVSPPPPPQAQFYGYQQPPQAAFAPHPPFNQPSSLPRPPSAAVYGQASIPSSSSTPVLSNAVPSSTAGPSVSGNISDLFKNLVKAGLVSATASGSNTPVHFSSGPHENTTEEKVLNEKTSERDALEAKRRYAKKILGPKIKLTAGDIVKQRPQLIETLYSDLPVQCKQCAKRFPDGASGKKALQDHLDEHFRINKRLKDSKESGTGRGHWRGWFISIDDFINDVGNDERDRKGKGKATSLTNSHVSGDASEDSRKRKRDGDFDANDAEDEKSERASYVVVPAGEETKSIRCPVCKEAIRSEFWEEEEEWVWRGVVKVKEKIFHTMCHREMLGSAAVAARLRLEAGGSHGSRAGTPEALKGRTPTPERVLKRKAEQEEDEKRDGTPPSKKIAVAS</sequence>
<dbReference type="PROSITE" id="PS51391">
    <property type="entry name" value="CID"/>
    <property type="match status" value="1"/>
</dbReference>
<name>A0A0H2RSJ6_9AGAM</name>
<dbReference type="AlphaFoldDB" id="A0A0H2RSJ6"/>
<feature type="compositionally biased region" description="Basic and acidic residues" evidence="1">
    <location>
        <begin position="645"/>
        <end position="661"/>
    </location>
</feature>
<dbReference type="STRING" id="27342.A0A0H2RSJ6"/>
<dbReference type="PANTHER" id="PTHR15921">
    <property type="entry name" value="PRE-MRNA CLEAVAGE COMPLEX II"/>
    <property type="match status" value="1"/>
</dbReference>
<dbReference type="GO" id="GO:0006369">
    <property type="term" value="P:termination of RNA polymerase II transcription"/>
    <property type="evidence" value="ECO:0007669"/>
    <property type="project" value="InterPro"/>
</dbReference>
<evidence type="ECO:0000313" key="3">
    <source>
        <dbReference type="EMBL" id="KLO14940.1"/>
    </source>
</evidence>